<dbReference type="CDD" id="cd14686">
    <property type="entry name" value="bZIP"/>
    <property type="match status" value="1"/>
</dbReference>
<evidence type="ECO:0008006" key="5">
    <source>
        <dbReference type="Google" id="ProtNLM"/>
    </source>
</evidence>
<feature type="coiled-coil region" evidence="1">
    <location>
        <begin position="18"/>
        <end position="74"/>
    </location>
</feature>
<keyword evidence="1" id="KW-0175">Coiled coil</keyword>
<proteinExistence type="predicted"/>
<accession>A0ABR2YGC4</accession>
<feature type="region of interest" description="Disordered" evidence="2">
    <location>
        <begin position="372"/>
        <end position="395"/>
    </location>
</feature>
<sequence>MASRTVLPAEDEATLMKARQIQDKNKRAQQRYRVRQKEKMEDYKKQLDELSKKVDQLMAEKASLESRTQVLEKVVRMKDKKLEVRTAEPEEYVNENEWPMHNIAMRRSVYDVLTLTSGGDPGVTLDEMRNVSPQKMEQWHVEVVEFLSQKLTDPEVHIPGSVSHELVNKVILGMRVTKMIGARMHYVTIRKSELAWKSASVPTSSHPSWIKAIVNVGLSSEQKRQLLGSHRRLLSKMDAIMRERTGIVVAVGLALPSGERPKISIDDCERSSDNYLQLSLVSDALKASLAKEHQAVVQFYEETQTEHSPLTPLQEARILVEIFPHRFETLDFCSMLAMLERQGAAAHAQGQGGNPSAGVAFPVAIPVSQQVTGTAAPSGSIDSEEATAQQPVSGP</sequence>
<name>A0ABR2YGC4_9CHLO</name>
<dbReference type="EMBL" id="JALJOT010000012">
    <property type="protein sequence ID" value="KAK9904845.1"/>
    <property type="molecule type" value="Genomic_DNA"/>
</dbReference>
<evidence type="ECO:0000256" key="1">
    <source>
        <dbReference type="SAM" id="Coils"/>
    </source>
</evidence>
<keyword evidence="4" id="KW-1185">Reference proteome</keyword>
<organism evidence="3 4">
    <name type="scientific">Coccomyxa subellipsoidea</name>
    <dbReference type="NCBI Taxonomy" id="248742"/>
    <lineage>
        <taxon>Eukaryota</taxon>
        <taxon>Viridiplantae</taxon>
        <taxon>Chlorophyta</taxon>
        <taxon>core chlorophytes</taxon>
        <taxon>Trebouxiophyceae</taxon>
        <taxon>Trebouxiophyceae incertae sedis</taxon>
        <taxon>Coccomyxaceae</taxon>
        <taxon>Coccomyxa</taxon>
    </lineage>
</organism>
<evidence type="ECO:0000313" key="4">
    <source>
        <dbReference type="Proteomes" id="UP001491310"/>
    </source>
</evidence>
<comment type="caution">
    <text evidence="3">The sequence shown here is derived from an EMBL/GenBank/DDBJ whole genome shotgun (WGS) entry which is preliminary data.</text>
</comment>
<dbReference type="Proteomes" id="UP001491310">
    <property type="component" value="Unassembled WGS sequence"/>
</dbReference>
<reference evidence="3 4" key="1">
    <citation type="journal article" date="2024" name="Nat. Commun.">
        <title>Phylogenomics reveals the evolutionary origins of lichenization in chlorophyte algae.</title>
        <authorList>
            <person name="Puginier C."/>
            <person name="Libourel C."/>
            <person name="Otte J."/>
            <person name="Skaloud P."/>
            <person name="Haon M."/>
            <person name="Grisel S."/>
            <person name="Petersen M."/>
            <person name="Berrin J.G."/>
            <person name="Delaux P.M."/>
            <person name="Dal Grande F."/>
            <person name="Keller J."/>
        </authorList>
    </citation>
    <scope>NUCLEOTIDE SEQUENCE [LARGE SCALE GENOMIC DNA]</scope>
    <source>
        <strain evidence="3 4">SAG 216-7</strain>
    </source>
</reference>
<evidence type="ECO:0000256" key="2">
    <source>
        <dbReference type="SAM" id="MobiDB-lite"/>
    </source>
</evidence>
<gene>
    <name evidence="3" type="ORF">WJX75_003739</name>
</gene>
<protein>
    <recommendedName>
        <fullName evidence="5">BZIP domain-containing protein</fullName>
    </recommendedName>
</protein>
<evidence type="ECO:0000313" key="3">
    <source>
        <dbReference type="EMBL" id="KAK9904845.1"/>
    </source>
</evidence>